<comment type="caution">
    <text evidence="2">The sequence shown here is derived from an EMBL/GenBank/DDBJ whole genome shotgun (WGS) entry which is preliminary data.</text>
</comment>
<evidence type="ECO:0008006" key="4">
    <source>
        <dbReference type="Google" id="ProtNLM"/>
    </source>
</evidence>
<feature type="signal peptide" evidence="1">
    <location>
        <begin position="1"/>
        <end position="33"/>
    </location>
</feature>
<protein>
    <recommendedName>
        <fullName evidence="4">Secreted protein</fullName>
    </recommendedName>
</protein>
<evidence type="ECO:0000313" key="2">
    <source>
        <dbReference type="EMBL" id="KUM80116.1"/>
    </source>
</evidence>
<accession>A0A124H683</accession>
<evidence type="ECO:0000256" key="1">
    <source>
        <dbReference type="SAM" id="SignalP"/>
    </source>
</evidence>
<feature type="chain" id="PRO_5007172966" description="Secreted protein" evidence="1">
    <location>
        <begin position="34"/>
        <end position="99"/>
    </location>
</feature>
<organism evidence="2 3">
    <name type="scientific">Streptomyces curacoi</name>
    <dbReference type="NCBI Taxonomy" id="146536"/>
    <lineage>
        <taxon>Bacteria</taxon>
        <taxon>Bacillati</taxon>
        <taxon>Actinomycetota</taxon>
        <taxon>Actinomycetes</taxon>
        <taxon>Kitasatosporales</taxon>
        <taxon>Streptomycetaceae</taxon>
        <taxon>Streptomyces</taxon>
    </lineage>
</organism>
<reference evidence="2 3" key="1">
    <citation type="submission" date="2015-10" db="EMBL/GenBank/DDBJ databases">
        <title>Draft genome sequence of Streptomyces curacoi DSM 40107, type strain for the species Streptomyces curacoi.</title>
        <authorList>
            <person name="Ruckert C."/>
            <person name="Winkler A."/>
            <person name="Kalinowski J."/>
            <person name="Kampfer P."/>
            <person name="Glaeser S."/>
        </authorList>
    </citation>
    <scope>NUCLEOTIDE SEQUENCE [LARGE SCALE GENOMIC DNA]</scope>
    <source>
        <strain evidence="2 3">DSM 40107</strain>
    </source>
</reference>
<keyword evidence="3" id="KW-1185">Reference proteome</keyword>
<gene>
    <name evidence="2" type="ORF">AQI70_08090</name>
</gene>
<dbReference type="AlphaFoldDB" id="A0A124H683"/>
<proteinExistence type="predicted"/>
<name>A0A124H683_9ACTN</name>
<evidence type="ECO:0000313" key="3">
    <source>
        <dbReference type="Proteomes" id="UP000054024"/>
    </source>
</evidence>
<dbReference type="Proteomes" id="UP000054024">
    <property type="component" value="Unassembled WGS sequence"/>
</dbReference>
<dbReference type="EMBL" id="LMWJ01000004">
    <property type="protein sequence ID" value="KUM80116.1"/>
    <property type="molecule type" value="Genomic_DNA"/>
</dbReference>
<keyword evidence="1" id="KW-0732">Signal</keyword>
<sequence>MTKGATLLRTGRILTTVAAAAAGLLLAAGQAGAAPYWQTVSTNSNWTISGDVYSDFALSASCLSYTLAVGERRGYGGSVELRVNGIANSTEPPSTECVS</sequence>